<dbReference type="SMART" id="SM00320">
    <property type="entry name" value="WD40"/>
    <property type="match status" value="3"/>
</dbReference>
<dbReference type="InterPro" id="IPR011333">
    <property type="entry name" value="SKP1/BTB/POZ_sf"/>
</dbReference>
<evidence type="ECO:0000313" key="3">
    <source>
        <dbReference type="EMBL" id="KAJ5068160.1"/>
    </source>
</evidence>
<dbReference type="PROSITE" id="PS50097">
    <property type="entry name" value="BTB"/>
    <property type="match status" value="1"/>
</dbReference>
<dbReference type="PANTHER" id="PTHR19872">
    <property type="entry name" value="UBIQUITIN LIGASE SPECIFICITY FACTOR/HREP PROTEIN"/>
    <property type="match status" value="1"/>
</dbReference>
<feature type="domain" description="BTB" evidence="2">
    <location>
        <begin position="394"/>
        <end position="460"/>
    </location>
</feature>
<evidence type="ECO:0000259" key="2">
    <source>
        <dbReference type="PROSITE" id="PS50097"/>
    </source>
</evidence>
<dbReference type="Pfam" id="PF00651">
    <property type="entry name" value="BTB"/>
    <property type="match status" value="1"/>
</dbReference>
<dbReference type="Gene3D" id="3.30.710.10">
    <property type="entry name" value="Potassium Channel Kv1.1, Chain A"/>
    <property type="match status" value="1"/>
</dbReference>
<keyword evidence="1" id="KW-0833">Ubl conjugation pathway</keyword>
<dbReference type="InterPro" id="IPR011047">
    <property type="entry name" value="Quinoprotein_ADH-like_sf"/>
</dbReference>
<dbReference type="SUPFAM" id="SSF50998">
    <property type="entry name" value="Quinoprotein alcohol dehydrogenase-like"/>
    <property type="match status" value="1"/>
</dbReference>
<evidence type="ECO:0000313" key="4">
    <source>
        <dbReference type="Proteomes" id="UP001149090"/>
    </source>
</evidence>
<comment type="caution">
    <text evidence="3">The sequence shown here is derived from an EMBL/GenBank/DDBJ whole genome shotgun (WGS) entry which is preliminary data.</text>
</comment>
<dbReference type="Gene3D" id="2.130.10.10">
    <property type="entry name" value="YVTN repeat-like/Quinoprotein amine dehydrogenase"/>
    <property type="match status" value="2"/>
</dbReference>
<reference evidence="3" key="1">
    <citation type="submission" date="2022-10" db="EMBL/GenBank/DDBJ databases">
        <title>Novel sulphate-reducing endosymbionts in the free-living metamonad Anaeramoeba.</title>
        <authorList>
            <person name="Jerlstrom-Hultqvist J."/>
            <person name="Cepicka I."/>
            <person name="Gallot-Lavallee L."/>
            <person name="Salas-Leiva D."/>
            <person name="Curtis B.A."/>
            <person name="Zahonova K."/>
            <person name="Pipaliya S."/>
            <person name="Dacks J."/>
            <person name="Roger A.J."/>
        </authorList>
    </citation>
    <scope>NUCLEOTIDE SEQUENCE</scope>
    <source>
        <strain evidence="3">BMAN</strain>
    </source>
</reference>
<dbReference type="InterPro" id="IPR051075">
    <property type="entry name" value="SCF_subunit_WD-repeat"/>
</dbReference>
<dbReference type="InterPro" id="IPR001680">
    <property type="entry name" value="WD40_rpt"/>
</dbReference>
<protein>
    <submittedName>
        <fullName evidence="3">U3 small nucleolar RNA interacting protein</fullName>
    </submittedName>
</protein>
<dbReference type="Pfam" id="PF00400">
    <property type="entry name" value="WD40"/>
    <property type="match status" value="2"/>
</dbReference>
<proteinExistence type="predicted"/>
<dbReference type="Proteomes" id="UP001149090">
    <property type="component" value="Unassembled WGS sequence"/>
</dbReference>
<accession>A0A9Q0LA44</accession>
<organism evidence="3 4">
    <name type="scientific">Anaeramoeba ignava</name>
    <name type="common">Anaerobic marine amoeba</name>
    <dbReference type="NCBI Taxonomy" id="1746090"/>
    <lineage>
        <taxon>Eukaryota</taxon>
        <taxon>Metamonada</taxon>
        <taxon>Anaeramoebidae</taxon>
        <taxon>Anaeramoeba</taxon>
    </lineage>
</organism>
<keyword evidence="4" id="KW-1185">Reference proteome</keyword>
<dbReference type="PANTHER" id="PTHR19872:SF9">
    <property type="entry name" value="UBIQUITIN-BINDING SDF UBIQUITIN LIGASE COMPLEX SUBUNIT"/>
    <property type="match status" value="1"/>
</dbReference>
<dbReference type="EMBL" id="JAPDFW010000119">
    <property type="protein sequence ID" value="KAJ5068160.1"/>
    <property type="molecule type" value="Genomic_DNA"/>
</dbReference>
<dbReference type="SUPFAM" id="SSF54695">
    <property type="entry name" value="POZ domain"/>
    <property type="match status" value="1"/>
</dbReference>
<dbReference type="AlphaFoldDB" id="A0A9Q0LA44"/>
<dbReference type="InterPro" id="IPR015943">
    <property type="entry name" value="WD40/YVTN_repeat-like_dom_sf"/>
</dbReference>
<dbReference type="CDD" id="cd18186">
    <property type="entry name" value="BTB_POZ_ZBTB_KLHL-like"/>
    <property type="match status" value="1"/>
</dbReference>
<dbReference type="InterPro" id="IPR000210">
    <property type="entry name" value="BTB/POZ_dom"/>
</dbReference>
<name>A0A9Q0LA44_ANAIG</name>
<gene>
    <name evidence="3" type="ORF">M0811_12496</name>
</gene>
<sequence length="494" mass="58052">MEKNIKFEEFGEHVSEVRCLHLHDQYLYSGSFDCKIIKWEIETKKKCWTFTSSSYVFYLQVHSNLLYLANSSLQALDINTGKVVKTFESNLSEYIYGFKIIEDRIYRVGGDRLLKEFDIVSNQFLREAKFDSPLWSIEIYGTRIFVGASSNFIIEYDLDTFEKVHTYQLQSSGVWGLAQFSNKLYIGASSKIYKLDLTKNSKEVISWKNQDGTIVGFQIYDGILFSGDEHSEIYAWDLSTEKNLYSFKNVSSCWCVSSNSTFLFSGSTDHKIRKWEISSLFYHLSYIEDFKNFYKRQELCDTKYYTSDGTISFHKLIVKARLNCDFEKLRECLSNKTTKIVNQFLKWIYTGKSKDEVLIQDILKELSIEKFDELNQVEGLRKSLSNLYNENSTKDFIIIAQNQRVYVHKEILHARSDLFRGMFLSVNDSTNQVNDYSNKSVKTIQAFVYFLYHDQFNPKLMTKRVRKELQDAVDFYQLNPQSVLPNELQKFQKK</sequence>
<evidence type="ECO:0000256" key="1">
    <source>
        <dbReference type="ARBA" id="ARBA00022786"/>
    </source>
</evidence>